<evidence type="ECO:0000259" key="6">
    <source>
        <dbReference type="SMART" id="SM00830"/>
    </source>
</evidence>
<accession>A0A370HSX6</accession>
<dbReference type="InterPro" id="IPR036263">
    <property type="entry name" value="Chorismate_II_sf"/>
</dbReference>
<dbReference type="SMART" id="SM00830">
    <property type="entry name" value="CM_2"/>
    <property type="match status" value="1"/>
</dbReference>
<dbReference type="InterPro" id="IPR036979">
    <property type="entry name" value="CM_dom_sf"/>
</dbReference>
<keyword evidence="4" id="KW-0413">Isomerase</keyword>
<dbReference type="GO" id="GO:0046417">
    <property type="term" value="P:chorismate metabolic process"/>
    <property type="evidence" value="ECO:0007669"/>
    <property type="project" value="InterPro"/>
</dbReference>
<gene>
    <name evidence="7" type="ORF">DFR76_113123</name>
</gene>
<comment type="pathway">
    <text evidence="1">Metabolic intermediate biosynthesis; prephenate biosynthesis; prephenate from chorismate: step 1/1.</text>
</comment>
<organism evidence="7 8">
    <name type="scientific">Nocardia pseudobrasiliensis</name>
    <dbReference type="NCBI Taxonomy" id="45979"/>
    <lineage>
        <taxon>Bacteria</taxon>
        <taxon>Bacillati</taxon>
        <taxon>Actinomycetota</taxon>
        <taxon>Actinomycetes</taxon>
        <taxon>Mycobacteriales</taxon>
        <taxon>Nocardiaceae</taxon>
        <taxon>Nocardia</taxon>
    </lineage>
</organism>
<dbReference type="Gene3D" id="1.20.59.10">
    <property type="entry name" value="Chorismate mutase"/>
    <property type="match status" value="1"/>
</dbReference>
<feature type="signal peptide" evidence="5">
    <location>
        <begin position="1"/>
        <end position="21"/>
    </location>
</feature>
<dbReference type="AlphaFoldDB" id="A0A370HSX6"/>
<dbReference type="InterPro" id="IPR008240">
    <property type="entry name" value="Chorismate_mutase_periplasmic"/>
</dbReference>
<evidence type="ECO:0000256" key="4">
    <source>
        <dbReference type="ARBA" id="ARBA00023235"/>
    </source>
</evidence>
<dbReference type="Pfam" id="PF01817">
    <property type="entry name" value="CM_2"/>
    <property type="match status" value="1"/>
</dbReference>
<dbReference type="RefSeq" id="WP_082876298.1">
    <property type="nucleotide sequence ID" value="NZ_QQBC01000013.1"/>
</dbReference>
<comment type="caution">
    <text evidence="7">The sequence shown here is derived from an EMBL/GenBank/DDBJ whole genome shotgun (WGS) entry which is preliminary data.</text>
</comment>
<dbReference type="InterPro" id="IPR051331">
    <property type="entry name" value="Chorismate_mutase-related"/>
</dbReference>
<dbReference type="SUPFAM" id="SSF48600">
    <property type="entry name" value="Chorismate mutase II"/>
    <property type="match status" value="1"/>
</dbReference>
<keyword evidence="8" id="KW-1185">Reference proteome</keyword>
<dbReference type="EMBL" id="QQBC01000013">
    <property type="protein sequence ID" value="RDI61622.1"/>
    <property type="molecule type" value="Genomic_DNA"/>
</dbReference>
<reference evidence="7 8" key="1">
    <citation type="submission" date="2018-07" db="EMBL/GenBank/DDBJ databases">
        <title>Genomic Encyclopedia of Type Strains, Phase IV (KMG-IV): sequencing the most valuable type-strain genomes for metagenomic binning, comparative biology and taxonomic classification.</title>
        <authorList>
            <person name="Goeker M."/>
        </authorList>
    </citation>
    <scope>NUCLEOTIDE SEQUENCE [LARGE SCALE GENOMIC DNA]</scope>
    <source>
        <strain evidence="7 8">DSM 44290</strain>
    </source>
</reference>
<dbReference type="STRING" id="1210086.GCA_001613105_05818"/>
<evidence type="ECO:0000256" key="3">
    <source>
        <dbReference type="ARBA" id="ARBA00022729"/>
    </source>
</evidence>
<dbReference type="UniPathway" id="UPA00120">
    <property type="reaction ID" value="UER00203"/>
</dbReference>
<dbReference type="GO" id="GO:0004106">
    <property type="term" value="F:chorismate mutase activity"/>
    <property type="evidence" value="ECO:0007669"/>
    <property type="project" value="UniProtKB-EC"/>
</dbReference>
<dbReference type="EC" id="5.4.99.5" evidence="2"/>
<dbReference type="Proteomes" id="UP000254869">
    <property type="component" value="Unassembled WGS sequence"/>
</dbReference>
<evidence type="ECO:0000256" key="2">
    <source>
        <dbReference type="ARBA" id="ARBA00012404"/>
    </source>
</evidence>
<dbReference type="PANTHER" id="PTHR38041">
    <property type="entry name" value="CHORISMATE MUTASE"/>
    <property type="match status" value="1"/>
</dbReference>
<feature type="domain" description="Chorismate mutase" evidence="6">
    <location>
        <begin position="35"/>
        <end position="119"/>
    </location>
</feature>
<keyword evidence="3 5" id="KW-0732">Signal</keyword>
<dbReference type="GO" id="GO:0009697">
    <property type="term" value="P:salicylic acid biosynthetic process"/>
    <property type="evidence" value="ECO:0007669"/>
    <property type="project" value="TreeGrafter"/>
</dbReference>
<proteinExistence type="predicted"/>
<sequence>MRVSALVLAAAAALGALPGTALPVTTPPAAHAEPAAERPLDRVVELALTRLETGDTVAAAKWVSAAASGAEPVIDDPAREAEVYDAMARAGAALGVSENWVRQVFAGQIEANKMVQRGLIARWRFDSAAAPTVAPNLIAVRPVIDRVNGEIVEELAAHRAELSGPGCAERLATSVFPALTGGRSDALHQAALVRASAALCSPN</sequence>
<evidence type="ECO:0000256" key="1">
    <source>
        <dbReference type="ARBA" id="ARBA00004817"/>
    </source>
</evidence>
<protein>
    <recommendedName>
        <fullName evidence="2">chorismate mutase</fullName>
        <ecNumber evidence="2">5.4.99.5</ecNumber>
    </recommendedName>
</protein>
<dbReference type="InterPro" id="IPR002701">
    <property type="entry name" value="CM_II_prokaryot"/>
</dbReference>
<dbReference type="NCBIfam" id="TIGR01806">
    <property type="entry name" value="CM_mono2"/>
    <property type="match status" value="1"/>
</dbReference>
<evidence type="ECO:0000313" key="7">
    <source>
        <dbReference type="EMBL" id="RDI61622.1"/>
    </source>
</evidence>
<evidence type="ECO:0000256" key="5">
    <source>
        <dbReference type="SAM" id="SignalP"/>
    </source>
</evidence>
<evidence type="ECO:0000313" key="8">
    <source>
        <dbReference type="Proteomes" id="UP000254869"/>
    </source>
</evidence>
<feature type="chain" id="PRO_5039222252" description="chorismate mutase" evidence="5">
    <location>
        <begin position="22"/>
        <end position="203"/>
    </location>
</feature>
<name>A0A370HSX6_9NOCA</name>
<dbReference type="PANTHER" id="PTHR38041:SF2">
    <property type="entry name" value="SECRETED CHORISMATE MUTASE"/>
    <property type="match status" value="1"/>
</dbReference>